<accession>A0A9P6CN89</accession>
<dbReference type="Proteomes" id="UP000807469">
    <property type="component" value="Unassembled WGS sequence"/>
</dbReference>
<proteinExistence type="predicted"/>
<gene>
    <name evidence="2" type="ORF">BDN70DRAFT_900439</name>
</gene>
<name>A0A9P6CN89_9AGAR</name>
<dbReference type="OrthoDB" id="3123018at2759"/>
<dbReference type="AlphaFoldDB" id="A0A9P6CN89"/>
<protein>
    <submittedName>
        <fullName evidence="2">Uncharacterized protein</fullName>
    </submittedName>
</protein>
<evidence type="ECO:0000313" key="2">
    <source>
        <dbReference type="EMBL" id="KAF9472582.1"/>
    </source>
</evidence>
<evidence type="ECO:0000256" key="1">
    <source>
        <dbReference type="SAM" id="MobiDB-lite"/>
    </source>
</evidence>
<sequence>MYKTTMNAPGNTTYIPVTLQLNKLVKGLNYRAIELLECVLFIPPNSAVVLAISQSASASSAPIKTALSGPLPANNHNDMKMKCKKRRTKEKIGKDGKTKQQRYVDNNRAKVNAANSQRNKERRKKRKLLKAAHKAAENAVTSPDEEQPENSDDLNFNIELALSLPRSDGPLPPSDPPSPISVSEDDLDDFERLSSRFVSWSDTVDQMMVSFGRHWNARDGWKPKQSFRLTRYESQFYLNSLAGTSMLSTARGVLSSLNPKDKRWDETLGMIEYLAAYDTFMDSVRSAWKEDVA</sequence>
<comment type="caution">
    <text evidence="2">The sequence shown here is derived from an EMBL/GenBank/DDBJ whole genome shotgun (WGS) entry which is preliminary data.</text>
</comment>
<keyword evidence="3" id="KW-1185">Reference proteome</keyword>
<dbReference type="EMBL" id="MU155519">
    <property type="protein sequence ID" value="KAF9472582.1"/>
    <property type="molecule type" value="Genomic_DNA"/>
</dbReference>
<feature type="region of interest" description="Disordered" evidence="1">
    <location>
        <begin position="63"/>
        <end position="152"/>
    </location>
</feature>
<organism evidence="2 3">
    <name type="scientific">Pholiota conissans</name>
    <dbReference type="NCBI Taxonomy" id="109636"/>
    <lineage>
        <taxon>Eukaryota</taxon>
        <taxon>Fungi</taxon>
        <taxon>Dikarya</taxon>
        <taxon>Basidiomycota</taxon>
        <taxon>Agaricomycotina</taxon>
        <taxon>Agaricomycetes</taxon>
        <taxon>Agaricomycetidae</taxon>
        <taxon>Agaricales</taxon>
        <taxon>Agaricineae</taxon>
        <taxon>Strophariaceae</taxon>
        <taxon>Pholiota</taxon>
    </lineage>
</organism>
<evidence type="ECO:0000313" key="3">
    <source>
        <dbReference type="Proteomes" id="UP000807469"/>
    </source>
</evidence>
<reference evidence="2" key="1">
    <citation type="submission" date="2020-11" db="EMBL/GenBank/DDBJ databases">
        <authorList>
            <consortium name="DOE Joint Genome Institute"/>
            <person name="Ahrendt S."/>
            <person name="Riley R."/>
            <person name="Andreopoulos W."/>
            <person name="Labutti K."/>
            <person name="Pangilinan J."/>
            <person name="Ruiz-Duenas F.J."/>
            <person name="Barrasa J.M."/>
            <person name="Sanchez-Garcia M."/>
            <person name="Camarero S."/>
            <person name="Miyauchi S."/>
            <person name="Serrano A."/>
            <person name="Linde D."/>
            <person name="Babiker R."/>
            <person name="Drula E."/>
            <person name="Ayuso-Fernandez I."/>
            <person name="Pacheco R."/>
            <person name="Padilla G."/>
            <person name="Ferreira P."/>
            <person name="Barriuso J."/>
            <person name="Kellner H."/>
            <person name="Castanera R."/>
            <person name="Alfaro M."/>
            <person name="Ramirez L."/>
            <person name="Pisabarro A.G."/>
            <person name="Kuo A."/>
            <person name="Tritt A."/>
            <person name="Lipzen A."/>
            <person name="He G."/>
            <person name="Yan M."/>
            <person name="Ng V."/>
            <person name="Cullen D."/>
            <person name="Martin F."/>
            <person name="Rosso M.-N."/>
            <person name="Henrissat B."/>
            <person name="Hibbett D."/>
            <person name="Martinez A.T."/>
            <person name="Grigoriev I.V."/>
        </authorList>
    </citation>
    <scope>NUCLEOTIDE SEQUENCE</scope>
    <source>
        <strain evidence="2">CIRM-BRFM 674</strain>
    </source>
</reference>
<feature type="compositionally biased region" description="Basic residues" evidence="1">
    <location>
        <begin position="120"/>
        <end position="133"/>
    </location>
</feature>
<feature type="compositionally biased region" description="Acidic residues" evidence="1">
    <location>
        <begin position="143"/>
        <end position="152"/>
    </location>
</feature>